<dbReference type="EMBL" id="CP120988">
    <property type="protein sequence ID" value="WLQ55153.1"/>
    <property type="molecule type" value="Genomic_DNA"/>
</dbReference>
<dbReference type="RefSeq" id="WP_306106000.1">
    <property type="nucleotide sequence ID" value="NZ_CP120988.1"/>
</dbReference>
<dbReference type="InterPro" id="IPR027273">
    <property type="entry name" value="Neocarzinostatin-like"/>
</dbReference>
<keyword evidence="6" id="KW-0732">Signal</keyword>
<evidence type="ECO:0000256" key="4">
    <source>
        <dbReference type="ARBA" id="ARBA00023125"/>
    </source>
</evidence>
<dbReference type="SUPFAM" id="SSF49319">
    <property type="entry name" value="Actinoxanthin-like"/>
    <property type="match status" value="1"/>
</dbReference>
<evidence type="ECO:0000256" key="2">
    <source>
        <dbReference type="ARBA" id="ARBA00022529"/>
    </source>
</evidence>
<dbReference type="Pfam" id="PF00960">
    <property type="entry name" value="Neocarzinostat"/>
    <property type="match status" value="1"/>
</dbReference>
<gene>
    <name evidence="7" type="ORF">P8A19_06730</name>
</gene>
<comment type="similarity">
    <text evidence="1">Belongs to the neocarzinostatin family.</text>
</comment>
<evidence type="ECO:0000256" key="5">
    <source>
        <dbReference type="ARBA" id="ARBA00023157"/>
    </source>
</evidence>
<keyword evidence="3" id="KW-0044">Antibiotic</keyword>
<name>A0ABY9ILU0_9ACTN</name>
<accession>A0ABY9ILU0</accession>
<evidence type="ECO:0000313" key="7">
    <source>
        <dbReference type="EMBL" id="WLQ55153.1"/>
    </source>
</evidence>
<organism evidence="7 8">
    <name type="scientific">Streptomyces poriferorum</name>
    <dbReference type="NCBI Taxonomy" id="2798799"/>
    <lineage>
        <taxon>Bacteria</taxon>
        <taxon>Bacillati</taxon>
        <taxon>Actinomycetota</taxon>
        <taxon>Actinomycetes</taxon>
        <taxon>Kitasatosporales</taxon>
        <taxon>Streptomycetaceae</taxon>
        <taxon>Streptomyces</taxon>
    </lineage>
</organism>
<feature type="signal peptide" evidence="6">
    <location>
        <begin position="1"/>
        <end position="30"/>
    </location>
</feature>
<evidence type="ECO:0000256" key="3">
    <source>
        <dbReference type="ARBA" id="ARBA00023022"/>
    </source>
</evidence>
<feature type="chain" id="PRO_5046290508" evidence="6">
    <location>
        <begin position="31"/>
        <end position="219"/>
    </location>
</feature>
<reference evidence="7 8" key="1">
    <citation type="submission" date="2023-03" db="EMBL/GenBank/DDBJ databases">
        <title>Isolation and description of six Streptomyces strains from soil environments, able to metabolize different microbial glucans.</title>
        <authorList>
            <person name="Widen T."/>
            <person name="Larsbrink J."/>
        </authorList>
    </citation>
    <scope>NUCLEOTIDE SEQUENCE [LARGE SCALE GENOMIC DNA]</scope>
    <source>
        <strain evidence="7 8">Alt2</strain>
    </source>
</reference>
<keyword evidence="4" id="KW-0238">DNA-binding</keyword>
<keyword evidence="5" id="KW-1015">Disulfide bond</keyword>
<protein>
    <submittedName>
        <fullName evidence="7">Neocarzinostatin apoprotein domain-containing protein</fullName>
    </submittedName>
</protein>
<evidence type="ECO:0000256" key="6">
    <source>
        <dbReference type="SAM" id="SignalP"/>
    </source>
</evidence>
<evidence type="ECO:0000313" key="8">
    <source>
        <dbReference type="Proteomes" id="UP001235744"/>
    </source>
</evidence>
<keyword evidence="2" id="KW-0929">Antimicrobial</keyword>
<keyword evidence="8" id="KW-1185">Reference proteome</keyword>
<evidence type="ECO:0000256" key="1">
    <source>
        <dbReference type="ARBA" id="ARBA00010648"/>
    </source>
</evidence>
<sequence>MTHSARSRARRAAMAAAACGPLLIPLFGPAAVAGAADAGATVTVSRATGLVEGGHITVTGEGFRPGLTSVAVGLCKKGYHDNKDCDLTGGAALVNIDAHGRLPKVTLTVHRTVAGADCRTTQCVVGVSPLPAGTPASLRPPNTVDIPIGLKGGTVTGEPSGVGHARTAAAGAGGSDSGWDGPSTGLWAACLSVVVLCAGLSRFPHRPKSFPLFRSGGTT</sequence>
<dbReference type="InterPro" id="IPR002186">
    <property type="entry name" value="Neocarzinostatin_fam"/>
</dbReference>
<proteinExistence type="inferred from homology"/>
<dbReference type="Proteomes" id="UP001235744">
    <property type="component" value="Chromosome"/>
</dbReference>
<dbReference type="Gene3D" id="2.60.40.230">
    <property type="entry name" value="Neocarzinostatin-like"/>
    <property type="match status" value="1"/>
</dbReference>